<dbReference type="Proteomes" id="UP000474967">
    <property type="component" value="Unassembled WGS sequence"/>
</dbReference>
<gene>
    <name evidence="1" type="ORF">G3T36_02505</name>
</gene>
<dbReference type="AlphaFoldDB" id="A0A6L9XTL1"/>
<name>A0A6L9XTL1_9MICO</name>
<evidence type="ECO:0008006" key="3">
    <source>
        <dbReference type="Google" id="ProtNLM"/>
    </source>
</evidence>
<keyword evidence="2" id="KW-1185">Reference proteome</keyword>
<comment type="caution">
    <text evidence="1">The sequence shown here is derived from an EMBL/GenBank/DDBJ whole genome shotgun (WGS) entry which is preliminary data.</text>
</comment>
<dbReference type="RefSeq" id="WP_163287831.1">
    <property type="nucleotide sequence ID" value="NZ_JAAGWY010000001.1"/>
</dbReference>
<organism evidence="1 2">
    <name type="scientific">Leifsonia tongyongensis</name>
    <dbReference type="NCBI Taxonomy" id="1268043"/>
    <lineage>
        <taxon>Bacteria</taxon>
        <taxon>Bacillati</taxon>
        <taxon>Actinomycetota</taxon>
        <taxon>Actinomycetes</taxon>
        <taxon>Micrococcales</taxon>
        <taxon>Microbacteriaceae</taxon>
        <taxon>Leifsonia</taxon>
    </lineage>
</organism>
<reference evidence="1 2" key="1">
    <citation type="journal article" date="2014" name="J. Microbiol.">
        <title>Diaminobutyricibacter tongyongensis gen. nov., sp. nov. and Homoserinibacter gongjuensis gen. nov., sp. nov. belong to the family Microbacteriaceae.</title>
        <authorList>
            <person name="Kim S.J."/>
            <person name="Ahn J.H."/>
            <person name="Weon H.Y."/>
            <person name="Hamada M."/>
            <person name="Suzuki K."/>
            <person name="Kwon S.W."/>
        </authorList>
    </citation>
    <scope>NUCLEOTIDE SEQUENCE [LARGE SCALE GENOMIC DNA]</scope>
    <source>
        <strain evidence="1 2">NBRC 108724</strain>
    </source>
</reference>
<sequence length="161" mass="18049">MVEADWLKAGNMQPGWLPTIWRDGRRMYEMTFPEGWWVDVDSTDTLSTVSAALEEALLKWGITGTLTLSELTSNDRKLTTRIATWLREEVTLDDGSQPLGVQCPSKYGRSGVQTGTSWAYWMRAIDAGLSNEPVIVDAGVPIELDNPAFKYALSFHHIQSR</sequence>
<evidence type="ECO:0000313" key="2">
    <source>
        <dbReference type="Proteomes" id="UP000474967"/>
    </source>
</evidence>
<dbReference type="EMBL" id="JAAGWY010000001">
    <property type="protein sequence ID" value="NEN04731.1"/>
    <property type="molecule type" value="Genomic_DNA"/>
</dbReference>
<evidence type="ECO:0000313" key="1">
    <source>
        <dbReference type="EMBL" id="NEN04731.1"/>
    </source>
</evidence>
<protein>
    <recommendedName>
        <fullName evidence="3">RES family NAD+ phosphorylase</fullName>
    </recommendedName>
</protein>
<accession>A0A6L9XTL1</accession>
<proteinExistence type="predicted"/>